<sequence length="311" mass="36000">MLFIGPTLLAGIGQHAQKYTKLFKSSEYYQIGSKLPESDHGLIFLLPIANNMEYVTYARTRIKNLACMTVCETETVHEDYGMIMKEFKDVAVPSEFCKRVLSKQFPDNNFYVVHAHIPKPRKKPYTFYFIGNILDQRKNFSKILEAFIRMNEPNTRLLVKATCKQDIQIEIPRVEIINGLIPDDKMDEIHWRGDCYLSFSSSEGVGMGATEAALRDKPVIITNYGGAPEYIKTPYTIDCEIQELEKDDFLFKKGMKWGKPNFDQLLEFMKSVYDNDVRYMRHDYTKHLVSKESVLSEFLLNVIGDENYQSS</sequence>
<dbReference type="InterPro" id="IPR001296">
    <property type="entry name" value="Glyco_trans_1"/>
</dbReference>
<protein>
    <recommendedName>
        <fullName evidence="1">Glycosyl transferase family 1 domain-containing protein</fullName>
    </recommendedName>
</protein>
<dbReference type="GO" id="GO:0016757">
    <property type="term" value="F:glycosyltransferase activity"/>
    <property type="evidence" value="ECO:0007669"/>
    <property type="project" value="InterPro"/>
</dbReference>
<dbReference type="EMBL" id="MN739457">
    <property type="protein sequence ID" value="QHT05664.1"/>
    <property type="molecule type" value="Genomic_DNA"/>
</dbReference>
<dbReference type="AlphaFoldDB" id="A0A6C0CPQ0"/>
<dbReference type="Gene3D" id="3.40.50.2000">
    <property type="entry name" value="Glycogen Phosphorylase B"/>
    <property type="match status" value="1"/>
</dbReference>
<proteinExistence type="predicted"/>
<feature type="domain" description="Glycosyl transferase family 1" evidence="1">
    <location>
        <begin position="120"/>
        <end position="233"/>
    </location>
</feature>
<dbReference type="SUPFAM" id="SSF53756">
    <property type="entry name" value="UDP-Glycosyltransferase/glycogen phosphorylase"/>
    <property type="match status" value="1"/>
</dbReference>
<evidence type="ECO:0000313" key="2">
    <source>
        <dbReference type="EMBL" id="QHT05664.1"/>
    </source>
</evidence>
<name>A0A6C0CPQ0_9ZZZZ</name>
<reference evidence="2" key="1">
    <citation type="journal article" date="2020" name="Nature">
        <title>Giant virus diversity and host interactions through global metagenomics.</title>
        <authorList>
            <person name="Schulz F."/>
            <person name="Roux S."/>
            <person name="Paez-Espino D."/>
            <person name="Jungbluth S."/>
            <person name="Walsh D.A."/>
            <person name="Denef V.J."/>
            <person name="McMahon K.D."/>
            <person name="Konstantinidis K.T."/>
            <person name="Eloe-Fadrosh E.A."/>
            <person name="Kyrpides N.C."/>
            <person name="Woyke T."/>
        </authorList>
    </citation>
    <scope>NUCLEOTIDE SEQUENCE</scope>
    <source>
        <strain evidence="2">GVMAG-M-3300021389-45</strain>
    </source>
</reference>
<organism evidence="2">
    <name type="scientific">viral metagenome</name>
    <dbReference type="NCBI Taxonomy" id="1070528"/>
    <lineage>
        <taxon>unclassified sequences</taxon>
        <taxon>metagenomes</taxon>
        <taxon>organismal metagenomes</taxon>
    </lineage>
</organism>
<dbReference type="PANTHER" id="PTHR46656:SF3">
    <property type="entry name" value="PUTATIVE-RELATED"/>
    <property type="match status" value="1"/>
</dbReference>
<dbReference type="Pfam" id="PF00534">
    <property type="entry name" value="Glycos_transf_1"/>
    <property type="match status" value="1"/>
</dbReference>
<dbReference type="PANTHER" id="PTHR46656">
    <property type="entry name" value="PUTATIVE-RELATED"/>
    <property type="match status" value="1"/>
</dbReference>
<evidence type="ECO:0000259" key="1">
    <source>
        <dbReference type="Pfam" id="PF00534"/>
    </source>
</evidence>
<accession>A0A6C0CPQ0</accession>